<feature type="domain" description="Amidase" evidence="2">
    <location>
        <begin position="26"/>
        <end position="452"/>
    </location>
</feature>
<evidence type="ECO:0000313" key="3">
    <source>
        <dbReference type="EMBL" id="MDQ0674695.1"/>
    </source>
</evidence>
<dbReference type="Gene3D" id="3.90.1300.10">
    <property type="entry name" value="Amidase signature (AS) domain"/>
    <property type="match status" value="1"/>
</dbReference>
<name>A0ABU0PL41_9MICC</name>
<comment type="similarity">
    <text evidence="1">Belongs to the amidase family.</text>
</comment>
<dbReference type="EC" id="6.3.5.7" evidence="3"/>
<protein>
    <submittedName>
        <fullName evidence="3">Aspartyl-tRNA(Asn)/glutamyl-tRNA(Gln) amidotransferase subunit A</fullName>
        <ecNumber evidence="3">6.3.5.6</ecNumber>
        <ecNumber evidence="3">6.3.5.7</ecNumber>
    </submittedName>
</protein>
<dbReference type="GO" id="GO:0050567">
    <property type="term" value="F:glutaminyl-tRNA synthase (glutamine-hydrolyzing) activity"/>
    <property type="evidence" value="ECO:0007669"/>
    <property type="project" value="UniProtKB-EC"/>
</dbReference>
<organism evidence="3 4">
    <name type="scientific">Pseudarthrobacter siccitolerans</name>
    <dbReference type="NCBI Taxonomy" id="861266"/>
    <lineage>
        <taxon>Bacteria</taxon>
        <taxon>Bacillati</taxon>
        <taxon>Actinomycetota</taxon>
        <taxon>Actinomycetes</taxon>
        <taxon>Micrococcales</taxon>
        <taxon>Micrococcaceae</taxon>
        <taxon>Pseudarthrobacter</taxon>
    </lineage>
</organism>
<evidence type="ECO:0000259" key="2">
    <source>
        <dbReference type="Pfam" id="PF01425"/>
    </source>
</evidence>
<sequence>MTQDITWMPAWQIRDLITTGKMTAVDVLEHFIERIGKLESTLHAFDVLDLEGARKQAKDADEAVRYGHPLGLLHGIPIGVMDAVKVKGLPNHVWHSQEEQHDDLSVERLRNAGAVIVGLTATYFWDPNERPRNPWDLTKDPGNSSRGSAIAVSAGMLPLALAEDGAGSTRLPASWCGVLGLSPGRGLIPYIDYQKPGFALTVTNGPIARNARDAAIMLQALAGPDGRDFTSIQADPPNYLERIEEGANGVKLAWTDDFGWSRSQWVPETPAIVEFARESVFGMAEVGAEVIETREVWEDIRPAMFQLGVIMKGMGYEPPIDASEISEMKKRIDEVWGLAEDASVPFALPGGVESVENSFELASKTREQAWRTLRNVLDENDALVSITTPLPPQDLYRWGMSGRDLTMTSYSAHTAMFNFLGFPAYSVPIGLLNGLPVGIQIASKPGKEDLLLRLAGAIMDKYPLKERPAVAL</sequence>
<evidence type="ECO:0000256" key="1">
    <source>
        <dbReference type="ARBA" id="ARBA00009199"/>
    </source>
</evidence>
<proteinExistence type="inferred from homology"/>
<dbReference type="SUPFAM" id="SSF75304">
    <property type="entry name" value="Amidase signature (AS) enzymes"/>
    <property type="match status" value="1"/>
</dbReference>
<keyword evidence="4" id="KW-1185">Reference proteome</keyword>
<dbReference type="PANTHER" id="PTHR11895:SF7">
    <property type="entry name" value="GLUTAMYL-TRNA(GLN) AMIDOTRANSFERASE SUBUNIT A, MITOCHONDRIAL"/>
    <property type="match status" value="1"/>
</dbReference>
<keyword evidence="3" id="KW-0436">Ligase</keyword>
<accession>A0ABU0PL41</accession>
<reference evidence="3 4" key="1">
    <citation type="submission" date="2023-07" db="EMBL/GenBank/DDBJ databases">
        <title>Comparative genomics of wheat-associated soil bacteria to identify genetic determinants of phenazine resistance.</title>
        <authorList>
            <person name="Mouncey N."/>
        </authorList>
    </citation>
    <scope>NUCLEOTIDE SEQUENCE [LARGE SCALE GENOMIC DNA]</scope>
    <source>
        <strain evidence="3 4">W1I3</strain>
    </source>
</reference>
<dbReference type="GO" id="GO:0050566">
    <property type="term" value="F:asparaginyl-tRNA synthase (glutamine-hydrolyzing) activity"/>
    <property type="evidence" value="ECO:0007669"/>
    <property type="project" value="UniProtKB-EC"/>
</dbReference>
<dbReference type="EC" id="6.3.5.6" evidence="3"/>
<dbReference type="InterPro" id="IPR023631">
    <property type="entry name" value="Amidase_dom"/>
</dbReference>
<dbReference type="Proteomes" id="UP001236806">
    <property type="component" value="Unassembled WGS sequence"/>
</dbReference>
<dbReference type="Pfam" id="PF01425">
    <property type="entry name" value="Amidase"/>
    <property type="match status" value="1"/>
</dbReference>
<evidence type="ECO:0000313" key="4">
    <source>
        <dbReference type="Proteomes" id="UP001236806"/>
    </source>
</evidence>
<dbReference type="PANTHER" id="PTHR11895">
    <property type="entry name" value="TRANSAMIDASE"/>
    <property type="match status" value="1"/>
</dbReference>
<dbReference type="EMBL" id="JAUSXB010000001">
    <property type="protein sequence ID" value="MDQ0674695.1"/>
    <property type="molecule type" value="Genomic_DNA"/>
</dbReference>
<dbReference type="InterPro" id="IPR036928">
    <property type="entry name" value="AS_sf"/>
</dbReference>
<dbReference type="InterPro" id="IPR000120">
    <property type="entry name" value="Amidase"/>
</dbReference>
<comment type="caution">
    <text evidence="3">The sequence shown here is derived from an EMBL/GenBank/DDBJ whole genome shotgun (WGS) entry which is preliminary data.</text>
</comment>
<gene>
    <name evidence="3" type="ORF">QFZ36_002256</name>
</gene>